<comment type="caution">
    <text evidence="2">The sequence shown here is derived from an EMBL/GenBank/DDBJ whole genome shotgun (WGS) entry which is preliminary data.</text>
</comment>
<feature type="compositionally biased region" description="Basic and acidic residues" evidence="1">
    <location>
        <begin position="1"/>
        <end position="11"/>
    </location>
</feature>
<dbReference type="Proteomes" id="UP001305414">
    <property type="component" value="Unassembled WGS sequence"/>
</dbReference>
<accession>A0AAN7V4J1</accession>
<organism evidence="2 3">
    <name type="scientific">Xylaria bambusicola</name>
    <dbReference type="NCBI Taxonomy" id="326684"/>
    <lineage>
        <taxon>Eukaryota</taxon>
        <taxon>Fungi</taxon>
        <taxon>Dikarya</taxon>
        <taxon>Ascomycota</taxon>
        <taxon>Pezizomycotina</taxon>
        <taxon>Sordariomycetes</taxon>
        <taxon>Xylariomycetidae</taxon>
        <taxon>Xylariales</taxon>
        <taxon>Xylariaceae</taxon>
        <taxon>Xylaria</taxon>
    </lineage>
</organism>
<evidence type="ECO:0000256" key="1">
    <source>
        <dbReference type="SAM" id="MobiDB-lite"/>
    </source>
</evidence>
<gene>
    <name evidence="2" type="ORF">RRF57_011386</name>
</gene>
<keyword evidence="3" id="KW-1185">Reference proteome</keyword>
<protein>
    <submittedName>
        <fullName evidence="2">Uncharacterized protein</fullName>
    </submittedName>
</protein>
<feature type="compositionally biased region" description="Acidic residues" evidence="1">
    <location>
        <begin position="134"/>
        <end position="143"/>
    </location>
</feature>
<dbReference type="AlphaFoldDB" id="A0AAN7V4J1"/>
<sequence length="161" mass="18342">MAKEKPPKPEEAEGSSQIHKRKKSTGTINLLVETRRQASDDYARAQRAEKAYRMRKNATIARSALRETKTHFIEGFKHIGQGLKGLFTVIRAVPYLIGEKQEISRRRSEVKKRARAEDMRKKLDEKLARKYAGVEEETEEGEDGEKKSEAEASGGIWGKKK</sequence>
<reference evidence="2 3" key="1">
    <citation type="submission" date="2023-10" db="EMBL/GenBank/DDBJ databases">
        <title>Draft genome sequence of Xylaria bambusicola isolate GMP-LS, the root and basal stem rot pathogen of sugarcane in Indonesia.</title>
        <authorList>
            <person name="Selvaraj P."/>
            <person name="Muralishankar V."/>
            <person name="Muruganantham S."/>
            <person name="Sp S."/>
            <person name="Haryani S."/>
            <person name="Lau K.J.X."/>
            <person name="Naqvi N.I."/>
        </authorList>
    </citation>
    <scope>NUCLEOTIDE SEQUENCE [LARGE SCALE GENOMIC DNA]</scope>
    <source>
        <strain evidence="2">GMP-LS</strain>
    </source>
</reference>
<evidence type="ECO:0000313" key="3">
    <source>
        <dbReference type="Proteomes" id="UP001305414"/>
    </source>
</evidence>
<feature type="region of interest" description="Disordered" evidence="1">
    <location>
        <begin position="130"/>
        <end position="161"/>
    </location>
</feature>
<feature type="region of interest" description="Disordered" evidence="1">
    <location>
        <begin position="1"/>
        <end position="28"/>
    </location>
</feature>
<evidence type="ECO:0000313" key="2">
    <source>
        <dbReference type="EMBL" id="KAK5635674.1"/>
    </source>
</evidence>
<dbReference type="EMBL" id="JAWHQM010000056">
    <property type="protein sequence ID" value="KAK5635674.1"/>
    <property type="molecule type" value="Genomic_DNA"/>
</dbReference>
<name>A0AAN7V4J1_9PEZI</name>
<proteinExistence type="predicted"/>